<dbReference type="PANTHER" id="PTHR35149">
    <property type="entry name" value="SLL5132 PROTEIN"/>
    <property type="match status" value="1"/>
</dbReference>
<evidence type="ECO:0000259" key="2">
    <source>
        <dbReference type="Pfam" id="PF07510"/>
    </source>
</evidence>
<organism evidence="3 4">
    <name type="scientific">Idiomarina baltica OS145</name>
    <dbReference type="NCBI Taxonomy" id="314276"/>
    <lineage>
        <taxon>Bacteria</taxon>
        <taxon>Pseudomonadati</taxon>
        <taxon>Pseudomonadota</taxon>
        <taxon>Gammaproteobacteria</taxon>
        <taxon>Alteromonadales</taxon>
        <taxon>Idiomarinaceae</taxon>
        <taxon>Idiomarina</taxon>
    </lineage>
</organism>
<gene>
    <name evidence="3" type="ORF">OS145_02840</name>
</gene>
<dbReference type="RefSeq" id="WP_006954020.1">
    <property type="nucleotide sequence ID" value="NZ_AAMX01000001.1"/>
</dbReference>
<keyword evidence="4" id="KW-1185">Reference proteome</keyword>
<sequence>MDISELYKAEATTPFNNSISYSTRAGFRIPEYQRQYDWSEENIERLYTDTLNGLNRVKSSHDSSIYTFLGSIIMVEEKSVDPDFEGVSLSIVDGQQRLTTLSLFACAIYEKLKAEKSKEYNRGLRPEVSSWLEKELEYLLGCLYYCVLGVQQIPPSYSYPYPRIVRSEDIRGKNLQTSDYKSPIACLFFKFSNYVESSDTEYSVSKIKKLKGGKKVFDKYQYIRKLLNNLNNPEWYDDTDSELFDVHNIERKQVRSLFSKLESCIPNQSDQNKALSELTNSADHHDFIRSLLFARYFCDYIVFTKVVTQDEGAAFDIFDALNTTGEPLTALETLKPRVLQFENRHGKFAGSESEQAWIKLDELIEQRFLDTKIKQAETKELVVLFALYQEGEKLSKELAGQRNFLRNSFDAASDKDLASARAYMASFAKLAEFKRYYFENDGIEELSRFHRGDNLDLAQLLASFLKNMKTTMALPLLCRYWSSELKTDGDKEFLDVFKATVAFLVLRRAFTGTTDGVDGVFRDLMAIKSGNNKSQKFGFCISNTSTRSLPSVNELKTIYTNLLTKKIKHLNKENWVSHVSENPLYKQSKQLVRFLTFAAADFSSPSSEAGLLSREGLKKDYRSSFFNYKLWSSDLYATVEHVAPESEKEGDWDGAIYRNQITRHTLGNLTLLPSKENSSIGNASWEKKRLFYSCLTSETHEEHLKRLDLARKQGVNLSKSLLRLLESGELSPLLIPVQGVDKWNKELIEKRSRNVAELAWDKLWPWVNPDDS</sequence>
<evidence type="ECO:0000313" key="4">
    <source>
        <dbReference type="Proteomes" id="UP000016543"/>
    </source>
</evidence>
<dbReference type="Proteomes" id="UP000016543">
    <property type="component" value="Unassembled WGS sequence"/>
</dbReference>
<proteinExistence type="predicted"/>
<name>A0ABM9WQV9_9GAMM</name>
<dbReference type="EMBL" id="AAMX01000001">
    <property type="protein sequence ID" value="EAQ33270.1"/>
    <property type="molecule type" value="Genomic_DNA"/>
</dbReference>
<dbReference type="PANTHER" id="PTHR35149:SF1">
    <property type="entry name" value="DUF5655 DOMAIN-CONTAINING PROTEIN"/>
    <property type="match status" value="1"/>
</dbReference>
<evidence type="ECO:0000313" key="3">
    <source>
        <dbReference type="EMBL" id="EAQ33270.1"/>
    </source>
</evidence>
<accession>A0ABM9WQV9</accession>
<dbReference type="Pfam" id="PF03235">
    <property type="entry name" value="GmrSD_N"/>
    <property type="match status" value="1"/>
</dbReference>
<feature type="domain" description="GmrSD restriction endonucleases N-terminal" evidence="1">
    <location>
        <begin position="24"/>
        <end position="337"/>
    </location>
</feature>
<feature type="domain" description="GmrSD restriction endonucleases C-terminal" evidence="2">
    <location>
        <begin position="623"/>
        <end position="757"/>
    </location>
</feature>
<evidence type="ECO:0000259" key="1">
    <source>
        <dbReference type="Pfam" id="PF03235"/>
    </source>
</evidence>
<dbReference type="Pfam" id="PF07510">
    <property type="entry name" value="GmrSD_C"/>
    <property type="match status" value="1"/>
</dbReference>
<dbReference type="InterPro" id="IPR011089">
    <property type="entry name" value="GmrSD_C"/>
</dbReference>
<protein>
    <recommendedName>
        <fullName evidence="5">DUF262 domain-containing protein</fullName>
    </recommendedName>
</protein>
<reference evidence="3 4" key="1">
    <citation type="submission" date="2006-01" db="EMBL/GenBank/DDBJ databases">
        <authorList>
            <person name="Brettar I."/>
            <person name="Hofle M."/>
            <person name="Ferriera S."/>
            <person name="Johnson J."/>
            <person name="Kravitz S."/>
            <person name="Halpern A."/>
            <person name="Remington K."/>
            <person name="Beeson K."/>
            <person name="Tran B."/>
            <person name="Rogers Y.-H."/>
            <person name="Friedman R."/>
            <person name="Venter J.C."/>
        </authorList>
    </citation>
    <scope>NUCLEOTIDE SEQUENCE [LARGE SCALE GENOMIC DNA]</scope>
    <source>
        <strain evidence="3 4">OS145</strain>
    </source>
</reference>
<dbReference type="InterPro" id="IPR004919">
    <property type="entry name" value="GmrSD_N"/>
</dbReference>
<evidence type="ECO:0008006" key="5">
    <source>
        <dbReference type="Google" id="ProtNLM"/>
    </source>
</evidence>
<comment type="caution">
    <text evidence="3">The sequence shown here is derived from an EMBL/GenBank/DDBJ whole genome shotgun (WGS) entry which is preliminary data.</text>
</comment>